<evidence type="ECO:0000313" key="8">
    <source>
        <dbReference type="Proteomes" id="UP000603369"/>
    </source>
</evidence>
<reference evidence="7 8" key="1">
    <citation type="submission" date="2020-12" db="EMBL/GenBank/DDBJ databases">
        <title>Draft genome sequence of the commensal strain Corynebacterium tuberculostearicum MFP09/CIP 102622 isolated from human skin.</title>
        <authorList>
            <person name="Boukerb A.M."/>
            <person name="Janvier X."/>
            <person name="Feuilloley M.G.J."/>
            <person name="Groboillot A."/>
        </authorList>
    </citation>
    <scope>NUCLEOTIDE SEQUENCE [LARGE SCALE GENOMIC DNA]</scope>
    <source>
        <strain evidence="7 8">CIP 102622</strain>
    </source>
</reference>
<evidence type="ECO:0000256" key="3">
    <source>
        <dbReference type="ARBA" id="ARBA00022448"/>
    </source>
</evidence>
<keyword evidence="4 5" id="KW-0732">Signal</keyword>
<comment type="similarity">
    <text evidence="2">Belongs to the bacterial solute-binding protein 8 family.</text>
</comment>
<dbReference type="Gene3D" id="3.40.50.1980">
    <property type="entry name" value="Nitrogenase molybdenum iron protein domain"/>
    <property type="match status" value="2"/>
</dbReference>
<dbReference type="InterPro" id="IPR002491">
    <property type="entry name" value="ABC_transptr_periplasmic_BD"/>
</dbReference>
<dbReference type="RefSeq" id="WP_005322327.1">
    <property type="nucleotide sequence ID" value="NZ_JAEHFL010000013.1"/>
</dbReference>
<dbReference type="PROSITE" id="PS50983">
    <property type="entry name" value="FE_B12_PBP"/>
    <property type="match status" value="1"/>
</dbReference>
<accession>A0A8I1HWR9</accession>
<feature type="chain" id="PRO_5038599392" evidence="5">
    <location>
        <begin position="23"/>
        <end position="291"/>
    </location>
</feature>
<dbReference type="Proteomes" id="UP000603369">
    <property type="component" value="Unassembled WGS sequence"/>
</dbReference>
<evidence type="ECO:0000256" key="1">
    <source>
        <dbReference type="ARBA" id="ARBA00004196"/>
    </source>
</evidence>
<dbReference type="InterPro" id="IPR051313">
    <property type="entry name" value="Bact_iron-sidero_bind"/>
</dbReference>
<organism evidence="7 8">
    <name type="scientific">Corynebacterium tuberculostearicum</name>
    <dbReference type="NCBI Taxonomy" id="38304"/>
    <lineage>
        <taxon>Bacteria</taxon>
        <taxon>Bacillati</taxon>
        <taxon>Actinomycetota</taxon>
        <taxon>Actinomycetes</taxon>
        <taxon>Mycobacteriales</taxon>
        <taxon>Corynebacteriaceae</taxon>
        <taxon>Corynebacterium</taxon>
    </lineage>
</organism>
<dbReference type="PANTHER" id="PTHR30532">
    <property type="entry name" value="IRON III DICITRATE-BINDING PERIPLASMIC PROTEIN"/>
    <property type="match status" value="1"/>
</dbReference>
<evidence type="ECO:0000259" key="6">
    <source>
        <dbReference type="PROSITE" id="PS50983"/>
    </source>
</evidence>
<feature type="domain" description="Fe/B12 periplasmic-binding" evidence="6">
    <location>
        <begin position="45"/>
        <end position="291"/>
    </location>
</feature>
<dbReference type="GO" id="GO:0030288">
    <property type="term" value="C:outer membrane-bounded periplasmic space"/>
    <property type="evidence" value="ECO:0007669"/>
    <property type="project" value="TreeGrafter"/>
</dbReference>
<comment type="caution">
    <text evidence="7">The sequence shown here is derived from an EMBL/GenBank/DDBJ whole genome shotgun (WGS) entry which is preliminary data.</text>
</comment>
<keyword evidence="3" id="KW-0813">Transport</keyword>
<comment type="subcellular location">
    <subcellularLocation>
        <location evidence="1">Cell envelope</location>
    </subcellularLocation>
</comment>
<dbReference type="Pfam" id="PF01497">
    <property type="entry name" value="Peripla_BP_2"/>
    <property type="match status" value="1"/>
</dbReference>
<sequence length="291" mass="31849">MQKKDFMNVRAVIALVATLALGAGLVACSSDSSSKEGNGEKKIERVVALDWRYEEILKALDVDPVGIVEIGKSEAPTTLKGQLGQATSVGQAKQPNLEVIQSLEPDLILASPTRQADIMPQLEEIAQTESYTDETYSDVLDSMDEIAAKLGKEEKAKEVRQRIEDKIAHTKDAVKPGSRAVVAGWSSEMLYTWVNPSFPQSLLSEVGYNYAFEGEKSSIESKTDVAELTGDKLPGMKADRVFMYKDVDAFKKTPYAKGSGDIVEVDQDIWSRARGPLSAEHMLDDMIAAEK</sequence>
<proteinExistence type="inferred from homology"/>
<feature type="signal peptide" evidence="5">
    <location>
        <begin position="1"/>
        <end position="22"/>
    </location>
</feature>
<evidence type="ECO:0000256" key="5">
    <source>
        <dbReference type="SAM" id="SignalP"/>
    </source>
</evidence>
<name>A0A8I1HWR9_9CORY</name>
<dbReference type="AlphaFoldDB" id="A0A8I1HWR9"/>
<dbReference type="GO" id="GO:1901678">
    <property type="term" value="P:iron coordination entity transport"/>
    <property type="evidence" value="ECO:0007669"/>
    <property type="project" value="UniProtKB-ARBA"/>
</dbReference>
<gene>
    <name evidence="7" type="ORF">JDP02_08845</name>
</gene>
<evidence type="ECO:0000256" key="2">
    <source>
        <dbReference type="ARBA" id="ARBA00008814"/>
    </source>
</evidence>
<dbReference type="SUPFAM" id="SSF53807">
    <property type="entry name" value="Helical backbone' metal receptor"/>
    <property type="match status" value="1"/>
</dbReference>
<dbReference type="PROSITE" id="PS51257">
    <property type="entry name" value="PROKAR_LIPOPROTEIN"/>
    <property type="match status" value="1"/>
</dbReference>
<keyword evidence="8" id="KW-1185">Reference proteome</keyword>
<protein>
    <submittedName>
        <fullName evidence="7">ABC transporter substrate-binding protein</fullName>
    </submittedName>
</protein>
<dbReference type="EMBL" id="JAEHFL010000013">
    <property type="protein sequence ID" value="MBK3428610.1"/>
    <property type="molecule type" value="Genomic_DNA"/>
</dbReference>
<evidence type="ECO:0000313" key="7">
    <source>
        <dbReference type="EMBL" id="MBK3428610.1"/>
    </source>
</evidence>
<evidence type="ECO:0000256" key="4">
    <source>
        <dbReference type="ARBA" id="ARBA00022729"/>
    </source>
</evidence>
<dbReference type="PANTHER" id="PTHR30532:SF1">
    <property type="entry name" value="IRON(3+)-HYDROXAMATE-BINDING PROTEIN FHUD"/>
    <property type="match status" value="1"/>
</dbReference>